<dbReference type="GO" id="GO:0005524">
    <property type="term" value="F:ATP binding"/>
    <property type="evidence" value="ECO:0007669"/>
    <property type="project" value="UniProtKB-KW"/>
</dbReference>
<evidence type="ECO:0000313" key="4">
    <source>
        <dbReference type="Proteomes" id="UP000294575"/>
    </source>
</evidence>
<feature type="region of interest" description="Disordered" evidence="1">
    <location>
        <begin position="165"/>
        <end position="200"/>
    </location>
</feature>
<dbReference type="Proteomes" id="UP000294575">
    <property type="component" value="Unassembled WGS sequence"/>
</dbReference>
<name>A0A4R6U0Z7_9GAMM</name>
<sequence length="343" mass="38714">MTTASNFDFLRPHNRLLAELGSLAEATLHIDPGAAQTRLRAFAEETVKSIYKEERLPRLPQANLYELLNDSVFTACANRSLLDLLHFLRMQGNDTAHGGLGDPARAMQALKSAHQLALYMAVSYYGHSASQLPVFTQPSDRTGSLQQSVASYEKQLQEQQQALQQLTEQLEQERSKQAALEAPAKPDQHKRQQHSQQVADSLHWDEATTRRLLIDSMLLQAGWNVENSQQVSLEYRLDFPHNPSGNGFADYVLWGDNGKPLAVVEAKKSGNVSLQAGREQARLYADALQTMTGQRPVIFYSNGYESFIWDDSQYNSYRPVYGFYSKDSLDYLINLLPGKRFRD</sequence>
<reference evidence="3 4" key="1">
    <citation type="submission" date="2019-03" db="EMBL/GenBank/DDBJ databases">
        <title>Genomic Encyclopedia of Type Strains, Phase IV (KMG-IV): sequencing the most valuable type-strain genomes for metagenomic binning, comparative biology and taxonomic classification.</title>
        <authorList>
            <person name="Goeker M."/>
        </authorList>
    </citation>
    <scope>NUCLEOTIDE SEQUENCE [LARGE SCALE GENOMIC DNA]</scope>
    <source>
        <strain evidence="3 4">DSM 28679</strain>
    </source>
</reference>
<evidence type="ECO:0000313" key="3">
    <source>
        <dbReference type="EMBL" id="TDQ39336.1"/>
    </source>
</evidence>
<dbReference type="GO" id="GO:0003677">
    <property type="term" value="F:DNA binding"/>
    <property type="evidence" value="ECO:0007669"/>
    <property type="project" value="UniProtKB-KW"/>
</dbReference>
<evidence type="ECO:0000259" key="2">
    <source>
        <dbReference type="Pfam" id="PF04313"/>
    </source>
</evidence>
<keyword evidence="4" id="KW-1185">Reference proteome</keyword>
<dbReference type="OrthoDB" id="9804086at2"/>
<proteinExistence type="predicted"/>
<dbReference type="InterPro" id="IPR007409">
    <property type="entry name" value="Restrct_endonuc_type1_HsdR_N"/>
</dbReference>
<evidence type="ECO:0000256" key="1">
    <source>
        <dbReference type="SAM" id="MobiDB-lite"/>
    </source>
</evidence>
<dbReference type="RefSeq" id="WP_101497520.1">
    <property type="nucleotide sequence ID" value="NZ_LNJZ01000009.1"/>
</dbReference>
<organism evidence="3 4">
    <name type="scientific">Thiopseudomonas denitrificans</name>
    <dbReference type="NCBI Taxonomy" id="1501432"/>
    <lineage>
        <taxon>Bacteria</taxon>
        <taxon>Pseudomonadati</taxon>
        <taxon>Pseudomonadota</taxon>
        <taxon>Gammaproteobacteria</taxon>
        <taxon>Pseudomonadales</taxon>
        <taxon>Pseudomonadaceae</taxon>
        <taxon>Thiopseudomonas</taxon>
    </lineage>
</organism>
<dbReference type="GO" id="GO:0009035">
    <property type="term" value="F:type I site-specific deoxyribonuclease activity"/>
    <property type="evidence" value="ECO:0007669"/>
    <property type="project" value="UniProtKB-EC"/>
</dbReference>
<dbReference type="Pfam" id="PF04313">
    <property type="entry name" value="HSDR_N"/>
    <property type="match status" value="1"/>
</dbReference>
<dbReference type="Gene3D" id="3.90.1570.30">
    <property type="match status" value="1"/>
</dbReference>
<dbReference type="AlphaFoldDB" id="A0A4R6U0Z7"/>
<protein>
    <submittedName>
        <fullName evidence="3">Type I restriction and modification enzyme subunit R-like protein</fullName>
    </submittedName>
</protein>
<dbReference type="GO" id="GO:0009307">
    <property type="term" value="P:DNA restriction-modification system"/>
    <property type="evidence" value="ECO:0007669"/>
    <property type="project" value="UniProtKB-KW"/>
</dbReference>
<dbReference type="EMBL" id="SNYK01000002">
    <property type="protein sequence ID" value="TDQ39336.1"/>
    <property type="molecule type" value="Genomic_DNA"/>
</dbReference>
<comment type="caution">
    <text evidence="3">The sequence shown here is derived from an EMBL/GenBank/DDBJ whole genome shotgun (WGS) entry which is preliminary data.</text>
</comment>
<feature type="domain" description="Restriction endonuclease type I HsdR N-terminal" evidence="2">
    <location>
        <begin position="249"/>
        <end position="313"/>
    </location>
</feature>
<gene>
    <name evidence="3" type="ORF">DFQ45_10224</name>
</gene>
<accession>A0A4R6U0Z7</accession>